<sequence length="247" mass="27850">MICIGKIKFKSENRLFSFQSEGLSLKPGDWCVVKTNMGLRLGEVIVEPRPIDFEPKCLCGMMKAIRKASSEDKKNYEELLRLEEEAFKICENRIEERELSMKLVGVEVAFDKSKILFYFRSETRVDFRELVKDLAHQFRTRIELRQIGVRDEARMVGGIGCCGRPLCCVSFLQEFSPVSIKMAKKQSLALNPTKISGQCGRLMCCIQYEYACYAQAGGPAKETPEEDSADVVDEAGDIETQSGEQGA</sequence>
<organism evidence="4 5">
    <name type="scientific">Abyssobacteria bacterium (strain SURF_5)</name>
    <dbReference type="NCBI Taxonomy" id="2093360"/>
    <lineage>
        <taxon>Bacteria</taxon>
        <taxon>Pseudomonadati</taxon>
        <taxon>Candidatus Hydrogenedentota</taxon>
        <taxon>Candidatus Abyssobacteria</taxon>
    </lineage>
</organism>
<name>A0A3A4P2D4_ABYX5</name>
<protein>
    <recommendedName>
        <fullName evidence="3">PSP1 C-terminal domain-containing protein</fullName>
    </recommendedName>
</protein>
<evidence type="ECO:0000313" key="5">
    <source>
        <dbReference type="Proteomes" id="UP000265882"/>
    </source>
</evidence>
<evidence type="ECO:0000256" key="2">
    <source>
        <dbReference type="SAM" id="MobiDB-lite"/>
    </source>
</evidence>
<keyword evidence="1" id="KW-0175">Coiled coil</keyword>
<accession>A0A3A4P2D4</accession>
<feature type="region of interest" description="Disordered" evidence="2">
    <location>
        <begin position="218"/>
        <end position="247"/>
    </location>
</feature>
<feature type="coiled-coil region" evidence="1">
    <location>
        <begin position="66"/>
        <end position="93"/>
    </location>
</feature>
<dbReference type="InterPro" id="IPR007557">
    <property type="entry name" value="PSP1_C"/>
</dbReference>
<reference evidence="4 5" key="1">
    <citation type="journal article" date="2017" name="ISME J.">
        <title>Energy and carbon metabolisms in a deep terrestrial subsurface fluid microbial community.</title>
        <authorList>
            <person name="Momper L."/>
            <person name="Jungbluth S.P."/>
            <person name="Lee M.D."/>
            <person name="Amend J.P."/>
        </authorList>
    </citation>
    <scope>NUCLEOTIDE SEQUENCE [LARGE SCALE GENOMIC DNA]</scope>
    <source>
        <strain evidence="4">SURF_5</strain>
    </source>
</reference>
<feature type="domain" description="PSP1 C-terminal" evidence="3">
    <location>
        <begin position="62"/>
        <end position="147"/>
    </location>
</feature>
<evidence type="ECO:0000259" key="3">
    <source>
        <dbReference type="PROSITE" id="PS51411"/>
    </source>
</evidence>
<dbReference type="Pfam" id="PF04468">
    <property type="entry name" value="PSP1"/>
    <property type="match status" value="1"/>
</dbReference>
<evidence type="ECO:0000256" key="1">
    <source>
        <dbReference type="SAM" id="Coils"/>
    </source>
</evidence>
<dbReference type="PANTHER" id="PTHR43830">
    <property type="entry name" value="PROTEIN PSP1"/>
    <property type="match status" value="1"/>
</dbReference>
<evidence type="ECO:0000313" key="4">
    <source>
        <dbReference type="EMBL" id="RJP21991.1"/>
    </source>
</evidence>
<dbReference type="InterPro" id="IPR047767">
    <property type="entry name" value="PSP1-like"/>
</dbReference>
<proteinExistence type="predicted"/>
<dbReference type="Proteomes" id="UP000265882">
    <property type="component" value="Unassembled WGS sequence"/>
</dbReference>
<dbReference type="EMBL" id="QZKU01000062">
    <property type="protein sequence ID" value="RJP21991.1"/>
    <property type="molecule type" value="Genomic_DNA"/>
</dbReference>
<dbReference type="GO" id="GO:0005737">
    <property type="term" value="C:cytoplasm"/>
    <property type="evidence" value="ECO:0007669"/>
    <property type="project" value="TreeGrafter"/>
</dbReference>
<dbReference type="PANTHER" id="PTHR43830:SF3">
    <property type="entry name" value="PROTEIN PSP1"/>
    <property type="match status" value="1"/>
</dbReference>
<feature type="compositionally biased region" description="Acidic residues" evidence="2">
    <location>
        <begin position="224"/>
        <end position="237"/>
    </location>
</feature>
<dbReference type="PROSITE" id="PS51411">
    <property type="entry name" value="PSP1_C"/>
    <property type="match status" value="1"/>
</dbReference>
<gene>
    <name evidence="4" type="ORF">C4520_08835</name>
</gene>
<dbReference type="AlphaFoldDB" id="A0A3A4P2D4"/>
<comment type="caution">
    <text evidence="4">The sequence shown here is derived from an EMBL/GenBank/DDBJ whole genome shotgun (WGS) entry which is preliminary data.</text>
</comment>
<dbReference type="NCBIfam" id="NF041131">
    <property type="entry name" value="RicT_YaaT_fam"/>
    <property type="match status" value="1"/>
</dbReference>